<gene>
    <name evidence="2" type="ORF">E4U02_11365</name>
</gene>
<dbReference type="AlphaFoldDB" id="A0A4Y9FVL5"/>
<evidence type="ECO:0000313" key="3">
    <source>
        <dbReference type="Proteomes" id="UP000298358"/>
    </source>
</evidence>
<dbReference type="OrthoDB" id="5116683at2"/>
<dbReference type="SUPFAM" id="SSF140453">
    <property type="entry name" value="EsxAB dimer-like"/>
    <property type="match status" value="1"/>
</dbReference>
<organism evidence="2 3">
    <name type="scientific">Microbacterium paludicola</name>
    <dbReference type="NCBI Taxonomy" id="300019"/>
    <lineage>
        <taxon>Bacteria</taxon>
        <taxon>Bacillati</taxon>
        <taxon>Actinomycetota</taxon>
        <taxon>Actinomycetes</taxon>
        <taxon>Micrococcales</taxon>
        <taxon>Microbacteriaceae</taxon>
        <taxon>Microbacterium</taxon>
    </lineage>
</organism>
<evidence type="ECO:0000313" key="2">
    <source>
        <dbReference type="EMBL" id="TFU32268.1"/>
    </source>
</evidence>
<keyword evidence="3" id="KW-1185">Reference proteome</keyword>
<dbReference type="RefSeq" id="WP_135114955.1">
    <property type="nucleotide sequence ID" value="NZ_JADGLL010000030.1"/>
</dbReference>
<sequence length="244" mass="25842">MVQFRVRAESLSEVAGHLGSVIATFDGNLAAVESQVSGVLPTWKGDDQESFQENWKTFVAMADAVRMSLVALQGGLLAASGSYDATEAGVGRTMNQARPGTVAIRKYNAAYEKIIAAGEQRAEDMAEFFGRDYAGDREKEQFGGGAVRGRNGRWTGGGSEDTDGDGDSDGIGTGPYLSQASVDELNGVPGADGGEPDGDKGDGKDDGDRDGRDRDDRDGDDDRVRGERVRLEADFVAFEGRTDG</sequence>
<dbReference type="Proteomes" id="UP000298358">
    <property type="component" value="Unassembled WGS sequence"/>
</dbReference>
<dbReference type="InterPro" id="IPR036689">
    <property type="entry name" value="ESAT-6-like_sf"/>
</dbReference>
<feature type="region of interest" description="Disordered" evidence="1">
    <location>
        <begin position="137"/>
        <end position="226"/>
    </location>
</feature>
<accession>A0A4Y9FVL5</accession>
<dbReference type="Gene3D" id="1.10.287.1060">
    <property type="entry name" value="ESAT-6-like"/>
    <property type="match status" value="1"/>
</dbReference>
<proteinExistence type="predicted"/>
<protein>
    <submittedName>
        <fullName evidence="2">WXG100 family type VII secretion target</fullName>
    </submittedName>
</protein>
<reference evidence="2 3" key="1">
    <citation type="submission" date="2019-03" db="EMBL/GenBank/DDBJ databases">
        <title>Diversity of the mouse oral microbiome.</title>
        <authorList>
            <person name="Joseph S."/>
            <person name="Aduse-Opoku J."/>
            <person name="Curtis M."/>
            <person name="Wade W."/>
            <person name="Hashim A."/>
        </authorList>
    </citation>
    <scope>NUCLEOTIDE SEQUENCE [LARGE SCALE GENOMIC DNA]</scope>
    <source>
        <strain evidence="2 3">P1012</strain>
    </source>
</reference>
<name>A0A4Y9FVL5_9MICO</name>
<feature type="compositionally biased region" description="Basic and acidic residues" evidence="1">
    <location>
        <begin position="197"/>
        <end position="226"/>
    </location>
</feature>
<evidence type="ECO:0000256" key="1">
    <source>
        <dbReference type="SAM" id="MobiDB-lite"/>
    </source>
</evidence>
<dbReference type="EMBL" id="SPQB01000030">
    <property type="protein sequence ID" value="TFU32268.1"/>
    <property type="molecule type" value="Genomic_DNA"/>
</dbReference>
<comment type="caution">
    <text evidence="2">The sequence shown here is derived from an EMBL/GenBank/DDBJ whole genome shotgun (WGS) entry which is preliminary data.</text>
</comment>